<keyword evidence="2" id="KW-0238">DNA-binding</keyword>
<name>A0A963YVP0_9PROT</name>
<proteinExistence type="predicted"/>
<sequence length="246" mass="27874">MPELPVQDLRIPPSPTRTAQLAERIGKDIRGGRLQPGQKLPTEQELIAQYRVSRTVVREAMATLRTEGLIVSRQGAGVFVADHTAARPFRIVTEEVQSLVEIENVLQLRLAVEVEAAGLAAERRTDNDLCEINRTLEKIDEAIAKGVSAVKEDLDFHCAISAATGNPYFKRFIQFLGPVIIPRQTIRFGLETPDERRFYVSQVQKEHRLLFESVRKGDVESARRCVREHLLASRDRYRKLASMHPR</sequence>
<dbReference type="SUPFAM" id="SSF46785">
    <property type="entry name" value="Winged helix' DNA-binding domain"/>
    <property type="match status" value="1"/>
</dbReference>
<evidence type="ECO:0000256" key="2">
    <source>
        <dbReference type="ARBA" id="ARBA00023125"/>
    </source>
</evidence>
<dbReference type="CDD" id="cd07377">
    <property type="entry name" value="WHTH_GntR"/>
    <property type="match status" value="1"/>
</dbReference>
<dbReference type="EMBL" id="JAESVB010000017">
    <property type="protein sequence ID" value="MCB8877750.1"/>
    <property type="molecule type" value="Genomic_DNA"/>
</dbReference>
<evidence type="ECO:0000313" key="5">
    <source>
        <dbReference type="EMBL" id="MCB8877750.1"/>
    </source>
</evidence>
<dbReference type="InterPro" id="IPR011711">
    <property type="entry name" value="GntR_C"/>
</dbReference>
<reference evidence="5" key="2">
    <citation type="submission" date="2021-01" db="EMBL/GenBank/DDBJ databases">
        <authorList>
            <person name="Mieszkin S."/>
            <person name="Pouder E."/>
            <person name="Alain K."/>
        </authorList>
    </citation>
    <scope>NUCLEOTIDE SEQUENCE</scope>
    <source>
        <strain evidence="5">HW T2.11</strain>
    </source>
</reference>
<feature type="domain" description="HTH gntR-type" evidence="4">
    <location>
        <begin position="15"/>
        <end position="83"/>
    </location>
</feature>
<accession>A0A963YVP0</accession>
<dbReference type="Gene3D" id="1.10.10.10">
    <property type="entry name" value="Winged helix-like DNA-binding domain superfamily/Winged helix DNA-binding domain"/>
    <property type="match status" value="1"/>
</dbReference>
<dbReference type="InterPro" id="IPR008920">
    <property type="entry name" value="TF_FadR/GntR_C"/>
</dbReference>
<keyword evidence="1" id="KW-0805">Transcription regulation</keyword>
<dbReference type="PRINTS" id="PR00035">
    <property type="entry name" value="HTHGNTR"/>
</dbReference>
<organism evidence="5 6">
    <name type="scientific">Acidisoma silvae</name>
    <dbReference type="NCBI Taxonomy" id="2802396"/>
    <lineage>
        <taxon>Bacteria</taxon>
        <taxon>Pseudomonadati</taxon>
        <taxon>Pseudomonadota</taxon>
        <taxon>Alphaproteobacteria</taxon>
        <taxon>Acetobacterales</taxon>
        <taxon>Acidocellaceae</taxon>
        <taxon>Acidisoma</taxon>
    </lineage>
</organism>
<dbReference type="Proteomes" id="UP000708298">
    <property type="component" value="Unassembled WGS sequence"/>
</dbReference>
<dbReference type="Pfam" id="PF07729">
    <property type="entry name" value="FCD"/>
    <property type="match status" value="1"/>
</dbReference>
<dbReference type="InterPro" id="IPR036388">
    <property type="entry name" value="WH-like_DNA-bd_sf"/>
</dbReference>
<keyword evidence="3" id="KW-0804">Transcription</keyword>
<comment type="caution">
    <text evidence="5">The sequence shown here is derived from an EMBL/GenBank/DDBJ whole genome shotgun (WGS) entry which is preliminary data.</text>
</comment>
<gene>
    <name evidence="5" type="ORF">ASILVAE211_21325</name>
</gene>
<dbReference type="GO" id="GO:0003700">
    <property type="term" value="F:DNA-binding transcription factor activity"/>
    <property type="evidence" value="ECO:0007669"/>
    <property type="project" value="InterPro"/>
</dbReference>
<dbReference type="RefSeq" id="WP_227323399.1">
    <property type="nucleotide sequence ID" value="NZ_JAESVB010000017.1"/>
</dbReference>
<dbReference type="SUPFAM" id="SSF48008">
    <property type="entry name" value="GntR ligand-binding domain-like"/>
    <property type="match status" value="1"/>
</dbReference>
<dbReference type="PANTHER" id="PTHR43537:SF5">
    <property type="entry name" value="UXU OPERON TRANSCRIPTIONAL REGULATOR"/>
    <property type="match status" value="1"/>
</dbReference>
<dbReference type="InterPro" id="IPR000524">
    <property type="entry name" value="Tscrpt_reg_HTH_GntR"/>
</dbReference>
<dbReference type="PANTHER" id="PTHR43537">
    <property type="entry name" value="TRANSCRIPTIONAL REGULATOR, GNTR FAMILY"/>
    <property type="match status" value="1"/>
</dbReference>
<evidence type="ECO:0000259" key="4">
    <source>
        <dbReference type="PROSITE" id="PS50949"/>
    </source>
</evidence>
<dbReference type="SMART" id="SM00895">
    <property type="entry name" value="FCD"/>
    <property type="match status" value="1"/>
</dbReference>
<dbReference type="AlphaFoldDB" id="A0A963YVP0"/>
<dbReference type="PROSITE" id="PS50949">
    <property type="entry name" value="HTH_GNTR"/>
    <property type="match status" value="1"/>
</dbReference>
<reference evidence="5" key="1">
    <citation type="journal article" date="2021" name="Microorganisms">
        <title>Acidisoma silvae sp. nov. and Acidisomacellulosilytica sp. nov., Two Acidophilic Bacteria Isolated from Decaying Wood, Hydrolyzing Cellulose and Producing Poly-3-hydroxybutyrate.</title>
        <authorList>
            <person name="Mieszkin S."/>
            <person name="Pouder E."/>
            <person name="Uroz S."/>
            <person name="Simon-Colin C."/>
            <person name="Alain K."/>
        </authorList>
    </citation>
    <scope>NUCLEOTIDE SEQUENCE</scope>
    <source>
        <strain evidence="5">HW T2.11</strain>
    </source>
</reference>
<dbReference type="SMART" id="SM00345">
    <property type="entry name" value="HTH_GNTR"/>
    <property type="match status" value="1"/>
</dbReference>
<evidence type="ECO:0000256" key="3">
    <source>
        <dbReference type="ARBA" id="ARBA00023163"/>
    </source>
</evidence>
<dbReference type="Pfam" id="PF00392">
    <property type="entry name" value="GntR"/>
    <property type="match status" value="1"/>
</dbReference>
<dbReference type="GO" id="GO:0003677">
    <property type="term" value="F:DNA binding"/>
    <property type="evidence" value="ECO:0007669"/>
    <property type="project" value="UniProtKB-KW"/>
</dbReference>
<protein>
    <submittedName>
        <fullName evidence="5">FadR family transcriptional regulator</fullName>
    </submittedName>
</protein>
<evidence type="ECO:0000313" key="6">
    <source>
        <dbReference type="Proteomes" id="UP000708298"/>
    </source>
</evidence>
<keyword evidence="6" id="KW-1185">Reference proteome</keyword>
<evidence type="ECO:0000256" key="1">
    <source>
        <dbReference type="ARBA" id="ARBA00023015"/>
    </source>
</evidence>
<dbReference type="Gene3D" id="1.20.120.530">
    <property type="entry name" value="GntR ligand-binding domain-like"/>
    <property type="match status" value="1"/>
</dbReference>
<dbReference type="InterPro" id="IPR036390">
    <property type="entry name" value="WH_DNA-bd_sf"/>
</dbReference>